<dbReference type="EMBL" id="CP011125">
    <property type="protein sequence ID" value="AKF10490.1"/>
    <property type="molecule type" value="Genomic_DNA"/>
</dbReference>
<dbReference type="KEGG" id="samy:DB32_007639"/>
<name>A0A0F6W946_9BACT</name>
<protein>
    <submittedName>
        <fullName evidence="1">Uncharacterized protein</fullName>
    </submittedName>
</protein>
<reference evidence="1 2" key="1">
    <citation type="submission" date="2015-03" db="EMBL/GenBank/DDBJ databases">
        <title>Genome assembly of Sandaracinus amylolyticus DSM 53668.</title>
        <authorList>
            <person name="Sharma G."/>
            <person name="Subramanian S."/>
        </authorList>
    </citation>
    <scope>NUCLEOTIDE SEQUENCE [LARGE SCALE GENOMIC DNA]</scope>
    <source>
        <strain evidence="1 2">DSM 53668</strain>
    </source>
</reference>
<accession>A0A0F6W946</accession>
<dbReference type="Proteomes" id="UP000034883">
    <property type="component" value="Chromosome"/>
</dbReference>
<dbReference type="AlphaFoldDB" id="A0A0F6W946"/>
<dbReference type="STRING" id="927083.DB32_007639"/>
<organism evidence="1 2">
    <name type="scientific">Sandaracinus amylolyticus</name>
    <dbReference type="NCBI Taxonomy" id="927083"/>
    <lineage>
        <taxon>Bacteria</taxon>
        <taxon>Pseudomonadati</taxon>
        <taxon>Myxococcota</taxon>
        <taxon>Polyangia</taxon>
        <taxon>Polyangiales</taxon>
        <taxon>Sandaracinaceae</taxon>
        <taxon>Sandaracinus</taxon>
    </lineage>
</organism>
<sequence>MPAEPDATDAELRRWQDTIQRIPEPVSLQEARALSASFGPDDCFGLAWALLHKIETCGMQVVVDEPEPSDEWRHRLWRRWQNQLGIP</sequence>
<keyword evidence="2" id="KW-1185">Reference proteome</keyword>
<evidence type="ECO:0000313" key="1">
    <source>
        <dbReference type="EMBL" id="AKF10490.1"/>
    </source>
</evidence>
<proteinExistence type="predicted"/>
<gene>
    <name evidence="1" type="ORF">DB32_007639</name>
</gene>
<evidence type="ECO:0000313" key="2">
    <source>
        <dbReference type="Proteomes" id="UP000034883"/>
    </source>
</evidence>